<dbReference type="STRING" id="744872.Spica_2351"/>
<reference evidence="6" key="1">
    <citation type="journal article" date="2013" name="Stand. Genomic Sci.">
        <title>Genome sequence of the thermophilic fresh-water bacterium Spirochaeta caldaria type strain (H1(T)), reclassification of Spirochaeta caldaria, Spirochaeta stenostrepta, and Spirochaeta zuelzerae in the genus Treponema as Treponema caldaria comb. nov., Treponema stenostrepta comb. nov., and Treponema zuelzerae comb. nov., and emendation of the genus Treponema.</title>
        <authorList>
            <person name="Abt B."/>
            <person name="Goker M."/>
            <person name="Scheuner C."/>
            <person name="Han C."/>
            <person name="Lu M."/>
            <person name="Misra M."/>
            <person name="Lapidus A."/>
            <person name="Nolan M."/>
            <person name="Lucas S."/>
            <person name="Hammon N."/>
            <person name="Deshpande S."/>
            <person name="Cheng J.F."/>
            <person name="Tapia R."/>
            <person name="Goodwin L.A."/>
            <person name="Pitluck S."/>
            <person name="Liolios K."/>
            <person name="Pagani I."/>
            <person name="Ivanova N."/>
            <person name="Mavromatis K."/>
            <person name="Mikhailova N."/>
            <person name="Huntemann M."/>
            <person name="Pati A."/>
            <person name="Chen A."/>
            <person name="Palaniappan K."/>
            <person name="Land M."/>
            <person name="Hauser L."/>
            <person name="Jeffries C.D."/>
            <person name="Rohde M."/>
            <person name="Spring S."/>
            <person name="Gronow S."/>
            <person name="Detter J.C."/>
            <person name="Bristow J."/>
            <person name="Eisen J.A."/>
            <person name="Markowitz V."/>
            <person name="Hugenholtz P."/>
            <person name="Kyrpides N.C."/>
            <person name="Woyke T."/>
            <person name="Klenk H.P."/>
        </authorList>
    </citation>
    <scope>NUCLEOTIDE SEQUENCE</scope>
    <source>
        <strain evidence="6">ATCC 51460 / DSM 7334 / H1</strain>
    </source>
</reference>
<dbReference type="KEGG" id="scd:Spica_2351"/>
<dbReference type="Gene3D" id="3.40.50.300">
    <property type="entry name" value="P-loop containing nucleotide triphosphate hydrolases"/>
    <property type="match status" value="1"/>
</dbReference>
<protein>
    <submittedName>
        <fullName evidence="5">DNA mismatch repair protein MutS domain protein</fullName>
    </submittedName>
</protein>
<sequence>MISISLLFPDPQDPRRLESQDMPDYFIDLNLDQILTTITNSLPDYGLESVFYQNLHSLDEIRYRQQIFQDLEQPELLQGFRTFSSTLRSVRRTLSSLEKLYNPWHRRGWFLESARVYQDAVEGLYSILQHISLHSKGFLALREYLSSYRASAQFQNLQTEIESLTRDLSSIRYSIVIKGLTVRVKKYEGEPDYSSDIESFFSRFRQGDTKTYLVKMNEPAGLSNVESQILSGVATLYPELFSHLTTFCEVYTSYIDETLDTIERELQFYITYLDYIQPILDAGLPFCYPDFDTSKNLDILELYDLVLAKKLRSPSTSVVTNDLDISGEERIVVITGPNQGGKTTFARAVGQLHHLGALGFPVPARRAHLLLIDAIYTHFEREETTKSQRGRLHEELIALHNHLKQATDTSLFILNEVFSSTTLQDALYLGTRILEQILKLDAIAISVTFLDELATLNDHVVSMVTSIDPADPSIRTFKVIRRPADGLAYARSIAEKYHLTYEWLHKRFQNKEYCIADKRQNRCLVTTVTEEVQR</sequence>
<dbReference type="PANTHER" id="PTHR11361:SF34">
    <property type="entry name" value="DNA MISMATCH REPAIR PROTEIN MSH1, MITOCHONDRIAL"/>
    <property type="match status" value="1"/>
</dbReference>
<name>F8F3U2_GRAC1</name>
<dbReference type="GO" id="GO:0030983">
    <property type="term" value="F:mismatched DNA binding"/>
    <property type="evidence" value="ECO:0007669"/>
    <property type="project" value="InterPro"/>
</dbReference>
<dbReference type="Proteomes" id="UP000000503">
    <property type="component" value="Chromosome"/>
</dbReference>
<dbReference type="PANTHER" id="PTHR11361">
    <property type="entry name" value="DNA MISMATCH REPAIR PROTEIN MUTS FAMILY MEMBER"/>
    <property type="match status" value="1"/>
</dbReference>
<feature type="domain" description="DNA mismatch repair proteins mutS family" evidence="4">
    <location>
        <begin position="329"/>
        <end position="500"/>
    </location>
</feature>
<dbReference type="GO" id="GO:0006298">
    <property type="term" value="P:mismatch repair"/>
    <property type="evidence" value="ECO:0007669"/>
    <property type="project" value="InterPro"/>
</dbReference>
<gene>
    <name evidence="5" type="ordered locus">Spica_2351</name>
</gene>
<keyword evidence="1" id="KW-0547">Nucleotide-binding</keyword>
<dbReference type="RefSeq" id="WP_013969742.1">
    <property type="nucleotide sequence ID" value="NC_015732.1"/>
</dbReference>
<accession>F8F3U2</accession>
<dbReference type="InterPro" id="IPR045076">
    <property type="entry name" value="MutS"/>
</dbReference>
<evidence type="ECO:0000313" key="6">
    <source>
        <dbReference type="Proteomes" id="UP000000503"/>
    </source>
</evidence>
<dbReference type="EMBL" id="CP002868">
    <property type="protein sequence ID" value="AEJ20461.1"/>
    <property type="molecule type" value="Genomic_DNA"/>
</dbReference>
<evidence type="ECO:0000256" key="3">
    <source>
        <dbReference type="ARBA" id="ARBA00023125"/>
    </source>
</evidence>
<evidence type="ECO:0000256" key="2">
    <source>
        <dbReference type="ARBA" id="ARBA00022840"/>
    </source>
</evidence>
<dbReference type="HOGENOM" id="CLU_036487_0_0_12"/>
<organism evidence="5 6">
    <name type="scientific">Gracilinema caldarium (strain ATCC 51460 / DSM 7334 / H1)</name>
    <name type="common">Treponema caldarium</name>
    <dbReference type="NCBI Taxonomy" id="744872"/>
    <lineage>
        <taxon>Bacteria</taxon>
        <taxon>Pseudomonadati</taxon>
        <taxon>Spirochaetota</taxon>
        <taxon>Spirochaetia</taxon>
        <taxon>Spirochaetales</taxon>
        <taxon>Breznakiellaceae</taxon>
        <taxon>Gracilinema</taxon>
    </lineage>
</organism>
<dbReference type="GO" id="GO:0140664">
    <property type="term" value="F:ATP-dependent DNA damage sensor activity"/>
    <property type="evidence" value="ECO:0007669"/>
    <property type="project" value="InterPro"/>
</dbReference>
<evidence type="ECO:0000313" key="5">
    <source>
        <dbReference type="EMBL" id="AEJ20461.1"/>
    </source>
</evidence>
<keyword evidence="3" id="KW-0238">DNA-binding</keyword>
<dbReference type="Pfam" id="PF00488">
    <property type="entry name" value="MutS_V"/>
    <property type="match status" value="1"/>
</dbReference>
<dbReference type="GO" id="GO:0005524">
    <property type="term" value="F:ATP binding"/>
    <property type="evidence" value="ECO:0007669"/>
    <property type="project" value="UniProtKB-KW"/>
</dbReference>
<evidence type="ECO:0000259" key="4">
    <source>
        <dbReference type="SMART" id="SM00534"/>
    </source>
</evidence>
<keyword evidence="2" id="KW-0067">ATP-binding</keyword>
<dbReference type="SUPFAM" id="SSF52540">
    <property type="entry name" value="P-loop containing nucleoside triphosphate hydrolases"/>
    <property type="match status" value="1"/>
</dbReference>
<dbReference type="eggNOG" id="COG0249">
    <property type="taxonomic scope" value="Bacteria"/>
</dbReference>
<keyword evidence="6" id="KW-1185">Reference proteome</keyword>
<evidence type="ECO:0000256" key="1">
    <source>
        <dbReference type="ARBA" id="ARBA00022741"/>
    </source>
</evidence>
<proteinExistence type="predicted"/>
<dbReference type="AlphaFoldDB" id="F8F3U2"/>
<dbReference type="InterPro" id="IPR000432">
    <property type="entry name" value="DNA_mismatch_repair_MutS_C"/>
</dbReference>
<dbReference type="InterPro" id="IPR027417">
    <property type="entry name" value="P-loop_NTPase"/>
</dbReference>
<dbReference type="SMART" id="SM00534">
    <property type="entry name" value="MUTSac"/>
    <property type="match status" value="1"/>
</dbReference>
<dbReference type="GO" id="GO:0005829">
    <property type="term" value="C:cytosol"/>
    <property type="evidence" value="ECO:0007669"/>
    <property type="project" value="TreeGrafter"/>
</dbReference>